<evidence type="ECO:0000313" key="3">
    <source>
        <dbReference type="Proteomes" id="UP000305709"/>
    </source>
</evidence>
<comment type="caution">
    <text evidence="2">The sequence shown here is derived from an EMBL/GenBank/DDBJ whole genome shotgun (WGS) entry which is preliminary data.</text>
</comment>
<reference evidence="2 3" key="1">
    <citation type="submission" date="2019-06" db="EMBL/GenBank/DDBJ databases">
        <authorList>
            <person name="Jiang L."/>
        </authorList>
    </citation>
    <scope>NUCLEOTIDE SEQUENCE [LARGE SCALE GENOMIC DNA]</scope>
    <source>
        <strain evidence="2 3">YIM 48858</strain>
    </source>
</reference>
<proteinExistence type="predicted"/>
<dbReference type="Pfam" id="PF13737">
    <property type="entry name" value="DDE_Tnp_1_5"/>
    <property type="match status" value="1"/>
</dbReference>
<organism evidence="2 3">
    <name type="scientific">Rubellimicrobium roseum</name>
    <dbReference type="NCBI Taxonomy" id="687525"/>
    <lineage>
        <taxon>Bacteria</taxon>
        <taxon>Pseudomonadati</taxon>
        <taxon>Pseudomonadota</taxon>
        <taxon>Alphaproteobacteria</taxon>
        <taxon>Rhodobacterales</taxon>
        <taxon>Roseobacteraceae</taxon>
        <taxon>Rubellimicrobium</taxon>
    </lineage>
</organism>
<evidence type="ECO:0000313" key="2">
    <source>
        <dbReference type="EMBL" id="TNC60052.1"/>
    </source>
</evidence>
<feature type="domain" description="Transposase DDE" evidence="1">
    <location>
        <begin position="2"/>
        <end position="90"/>
    </location>
</feature>
<keyword evidence="3" id="KW-1185">Reference proteome</keyword>
<feature type="non-terminal residue" evidence="2">
    <location>
        <position position="115"/>
    </location>
</feature>
<dbReference type="EMBL" id="VDFV01000087">
    <property type="protein sequence ID" value="TNC60052.1"/>
    <property type="molecule type" value="Genomic_DNA"/>
</dbReference>
<sequence length="115" mass="12596">MEWCAPKRGRPGRSETFSDAAIPFCLSSKILFGLALRQIEPWGAMGSSPMARRAGGEPGSKMAGLGWPVPDFSTLCRMQKTVRIQIPFRCAGALLRNSGVGRVSPFPLRFSRRGR</sequence>
<accession>A0A5C4N7Z5</accession>
<gene>
    <name evidence="2" type="ORF">FHG71_22360</name>
</gene>
<evidence type="ECO:0000259" key="1">
    <source>
        <dbReference type="Pfam" id="PF13737"/>
    </source>
</evidence>
<dbReference type="InterPro" id="IPR025668">
    <property type="entry name" value="Tnp_DDE_dom"/>
</dbReference>
<protein>
    <recommendedName>
        <fullName evidence="1">Transposase DDE domain-containing protein</fullName>
    </recommendedName>
</protein>
<name>A0A5C4N7Z5_9RHOB</name>
<dbReference type="Proteomes" id="UP000305709">
    <property type="component" value="Unassembled WGS sequence"/>
</dbReference>
<dbReference type="AlphaFoldDB" id="A0A5C4N7Z5"/>